<dbReference type="AlphaFoldDB" id="A0A9R1VK90"/>
<name>A0A9R1VK90_LACSA</name>
<organism evidence="1 2">
    <name type="scientific">Lactuca sativa</name>
    <name type="common">Garden lettuce</name>
    <dbReference type="NCBI Taxonomy" id="4236"/>
    <lineage>
        <taxon>Eukaryota</taxon>
        <taxon>Viridiplantae</taxon>
        <taxon>Streptophyta</taxon>
        <taxon>Embryophyta</taxon>
        <taxon>Tracheophyta</taxon>
        <taxon>Spermatophyta</taxon>
        <taxon>Magnoliopsida</taxon>
        <taxon>eudicotyledons</taxon>
        <taxon>Gunneridae</taxon>
        <taxon>Pentapetalae</taxon>
        <taxon>asterids</taxon>
        <taxon>campanulids</taxon>
        <taxon>Asterales</taxon>
        <taxon>Asteraceae</taxon>
        <taxon>Cichorioideae</taxon>
        <taxon>Cichorieae</taxon>
        <taxon>Lactucinae</taxon>
        <taxon>Lactuca</taxon>
    </lineage>
</organism>
<comment type="caution">
    <text evidence="1">The sequence shown here is derived from an EMBL/GenBank/DDBJ whole genome shotgun (WGS) entry which is preliminary data.</text>
</comment>
<keyword evidence="2" id="KW-1185">Reference proteome</keyword>
<accession>A0A9R1VK90</accession>
<protein>
    <submittedName>
        <fullName evidence="1">Uncharacterized protein</fullName>
    </submittedName>
</protein>
<dbReference type="Proteomes" id="UP000235145">
    <property type="component" value="Unassembled WGS sequence"/>
</dbReference>
<evidence type="ECO:0000313" key="1">
    <source>
        <dbReference type="EMBL" id="KAJ0207770.1"/>
    </source>
</evidence>
<proteinExistence type="predicted"/>
<dbReference type="EMBL" id="NBSK02000005">
    <property type="protein sequence ID" value="KAJ0207770.1"/>
    <property type="molecule type" value="Genomic_DNA"/>
</dbReference>
<gene>
    <name evidence="1" type="ORF">LSAT_V11C500242980</name>
</gene>
<sequence>MGKGNNHFSKIIIGVGTSEFRIEGLIFDTGQLDITVKVIGLKLLGTVIHYWDNLERQFVYNGVKRNLQGLHTLPMSPTSLPYGLSFIDKFLLMFVSMHNHQDIIAKGPVQNMEKVRAIMYKLDFSSFFKMHLLNFLRLKKAMRYFFAQILLSEPKLSASKWRIPIIFLVSCLIIHLWEQVDGWLTWWKGRPTEEATKEETSARTNQGRMLCIIRS</sequence>
<evidence type="ECO:0000313" key="2">
    <source>
        <dbReference type="Proteomes" id="UP000235145"/>
    </source>
</evidence>
<reference evidence="1 2" key="1">
    <citation type="journal article" date="2017" name="Nat. Commun.">
        <title>Genome assembly with in vitro proximity ligation data and whole-genome triplication in lettuce.</title>
        <authorList>
            <person name="Reyes-Chin-Wo S."/>
            <person name="Wang Z."/>
            <person name="Yang X."/>
            <person name="Kozik A."/>
            <person name="Arikit S."/>
            <person name="Song C."/>
            <person name="Xia L."/>
            <person name="Froenicke L."/>
            <person name="Lavelle D.O."/>
            <person name="Truco M.J."/>
            <person name="Xia R."/>
            <person name="Zhu S."/>
            <person name="Xu C."/>
            <person name="Xu H."/>
            <person name="Xu X."/>
            <person name="Cox K."/>
            <person name="Korf I."/>
            <person name="Meyers B.C."/>
            <person name="Michelmore R.W."/>
        </authorList>
    </citation>
    <scope>NUCLEOTIDE SEQUENCE [LARGE SCALE GENOMIC DNA]</scope>
    <source>
        <strain evidence="2">cv. Salinas</strain>
        <tissue evidence="1">Seedlings</tissue>
    </source>
</reference>